<evidence type="ECO:0000256" key="10">
    <source>
        <dbReference type="ARBA" id="ARBA00023167"/>
    </source>
</evidence>
<keyword evidence="18" id="KW-1185">Reference proteome</keyword>
<dbReference type="Gene3D" id="3.20.20.210">
    <property type="match status" value="2"/>
</dbReference>
<feature type="binding site" evidence="12">
    <location>
        <position position="19"/>
    </location>
    <ligand>
        <name>5-methyltetrahydropteroyltri-L-glutamate</name>
        <dbReference type="ChEBI" id="CHEBI:58207"/>
    </ligand>
</feature>
<dbReference type="SUPFAM" id="SSF51726">
    <property type="entry name" value="UROD/MetE-like"/>
    <property type="match status" value="2"/>
</dbReference>
<feature type="binding site" evidence="11 12">
    <location>
        <begin position="435"/>
        <end position="437"/>
    </location>
    <ligand>
        <name>L-methionine</name>
        <dbReference type="ChEBI" id="CHEBI:57844"/>
    </ligand>
</feature>
<feature type="binding site" evidence="11 12">
    <location>
        <position position="603"/>
    </location>
    <ligand>
        <name>L-methionine</name>
        <dbReference type="ChEBI" id="CHEBI:57844"/>
    </ligand>
</feature>
<evidence type="ECO:0000256" key="1">
    <source>
        <dbReference type="ARBA" id="ARBA00002777"/>
    </source>
</evidence>
<dbReference type="FunFam" id="3.20.20.210:FF:000002">
    <property type="entry name" value="5-methyltetrahydropteroyltriglutamate--homocysteine methyltransferase"/>
    <property type="match status" value="1"/>
</dbReference>
<evidence type="ECO:0000256" key="4">
    <source>
        <dbReference type="ARBA" id="ARBA00022603"/>
    </source>
</evidence>
<feature type="binding site" evidence="11">
    <location>
        <position position="609"/>
    </location>
    <ligand>
        <name>5-methyltetrahydropteroyltri-L-glutamate</name>
        <dbReference type="ChEBI" id="CHEBI:58207"/>
    </ligand>
</feature>
<feature type="binding site" evidence="11 12">
    <location>
        <position position="488"/>
    </location>
    <ligand>
        <name>L-methionine</name>
        <dbReference type="ChEBI" id="CHEBI:57844"/>
    </ligand>
</feature>
<evidence type="ECO:0000256" key="3">
    <source>
        <dbReference type="ARBA" id="ARBA00009553"/>
    </source>
</evidence>
<evidence type="ECO:0000256" key="9">
    <source>
        <dbReference type="ARBA" id="ARBA00022833"/>
    </source>
</evidence>
<dbReference type="RefSeq" id="WP_126979255.1">
    <property type="nucleotide sequence ID" value="NZ_PQSP01000002.1"/>
</dbReference>
<feature type="binding site" evidence="12">
    <location>
        <position position="117"/>
    </location>
    <ligand>
        <name>5-methyltetrahydropteroyltri-L-glutamate</name>
        <dbReference type="ChEBI" id="CHEBI:58207"/>
    </ligand>
</feature>
<evidence type="ECO:0000259" key="16">
    <source>
        <dbReference type="Pfam" id="PF08267"/>
    </source>
</evidence>
<dbReference type="Pfam" id="PF01717">
    <property type="entry name" value="Meth_synt_2"/>
    <property type="match status" value="1"/>
</dbReference>
<keyword evidence="4 11" id="KW-0489">Methyltransferase</keyword>
<dbReference type="AlphaFoldDB" id="A0A433SEX1"/>
<dbReference type="EMBL" id="PQSP01000002">
    <property type="protein sequence ID" value="RUS67319.1"/>
    <property type="molecule type" value="Genomic_DNA"/>
</dbReference>
<feature type="binding site" evidence="11 12">
    <location>
        <position position="603"/>
    </location>
    <ligand>
        <name>L-homocysteine</name>
        <dbReference type="ChEBI" id="CHEBI:58199"/>
    </ligand>
</feature>
<comment type="similarity">
    <text evidence="3 11">Belongs to the vitamin-B12 independent methionine synthase family.</text>
</comment>
<dbReference type="InterPro" id="IPR006276">
    <property type="entry name" value="Cobalamin-indep_Met_synthase"/>
</dbReference>
<comment type="cofactor">
    <cofactor evidence="13">
        <name>Zn(2+)</name>
        <dbReference type="ChEBI" id="CHEBI:29105"/>
    </cofactor>
    <text evidence="13">Binds 2 Zn(2+) ions per subunit.</text>
</comment>
<feature type="binding site" evidence="13">
    <location>
        <position position="730"/>
    </location>
    <ligand>
        <name>Zn(2+)</name>
        <dbReference type="ChEBI" id="CHEBI:29105"/>
        <label>1</label>
        <note>catalytic</note>
    </ligand>
</feature>
<feature type="binding site" evidence="11 12">
    <location>
        <position position="565"/>
    </location>
    <ligand>
        <name>5-methyltetrahydropteroyltri-L-glutamate</name>
        <dbReference type="ChEBI" id="CHEBI:58207"/>
    </ligand>
</feature>
<dbReference type="OrthoDB" id="244285at2"/>
<dbReference type="PIRSF" id="PIRSF000382">
    <property type="entry name" value="MeTrfase_B12_ind"/>
    <property type="match status" value="1"/>
</dbReference>
<evidence type="ECO:0000313" key="17">
    <source>
        <dbReference type="EMBL" id="RUS67319.1"/>
    </source>
</evidence>
<gene>
    <name evidence="11 17" type="primary">metE</name>
    <name evidence="17" type="ORF">CUZ56_01263</name>
</gene>
<evidence type="ECO:0000256" key="12">
    <source>
        <dbReference type="PIRSR" id="PIRSR000382-1"/>
    </source>
</evidence>
<dbReference type="InterPro" id="IPR002629">
    <property type="entry name" value="Met_Synth_C/arc"/>
</dbReference>
<feature type="binding site" evidence="13">
    <location>
        <position position="669"/>
    </location>
    <ligand>
        <name>Zn(2+)</name>
        <dbReference type="ChEBI" id="CHEBI:29105"/>
        <label>1</label>
        <note>catalytic</note>
    </ligand>
</feature>
<evidence type="ECO:0000313" key="18">
    <source>
        <dbReference type="Proteomes" id="UP000286947"/>
    </source>
</evidence>
<dbReference type="GO" id="GO:0071265">
    <property type="term" value="P:L-methionine biosynthetic process"/>
    <property type="evidence" value="ECO:0007669"/>
    <property type="project" value="UniProtKB-ARBA"/>
</dbReference>
<dbReference type="Proteomes" id="UP000286947">
    <property type="component" value="Unassembled WGS sequence"/>
</dbReference>
<feature type="domain" description="Cobalamin-independent methionine synthase MetE N-terminal" evidence="16">
    <location>
        <begin position="4"/>
        <end position="313"/>
    </location>
</feature>
<comment type="caution">
    <text evidence="17">The sequence shown here is derived from an EMBL/GenBank/DDBJ whole genome shotgun (WGS) entry which is preliminary data.</text>
</comment>
<feature type="binding site" evidence="11">
    <location>
        <position position="645"/>
    </location>
    <ligand>
        <name>Zn(2+)</name>
        <dbReference type="ChEBI" id="CHEBI:29105"/>
        <note>catalytic</note>
    </ligand>
</feature>
<reference evidence="17 18" key="1">
    <citation type="submission" date="2018-01" db="EMBL/GenBank/DDBJ databases">
        <title>Saezia sanguinis gen. nov., sp. nov., in the order Burkholderiales isolated from human blood.</title>
        <authorList>
            <person name="Medina-Pascual M.J."/>
            <person name="Valdezate S."/>
            <person name="Monzon S."/>
            <person name="Cuesta I."/>
            <person name="Carrasco G."/>
            <person name="Villalon P."/>
            <person name="Saez-Nieto J.A."/>
        </authorList>
    </citation>
    <scope>NUCLEOTIDE SEQUENCE [LARGE SCALE GENOMIC DNA]</scope>
    <source>
        <strain evidence="17 18">CNM695-12</strain>
    </source>
</reference>
<dbReference type="Pfam" id="PF08267">
    <property type="entry name" value="Meth_synt_1"/>
    <property type="match status" value="1"/>
</dbReference>
<dbReference type="GO" id="GO:0003871">
    <property type="term" value="F:5-methyltetrahydropteroyltriglutamate-homocysteine S-methyltransferase activity"/>
    <property type="evidence" value="ECO:0007669"/>
    <property type="project" value="UniProtKB-UniRule"/>
</dbReference>
<dbReference type="HAMAP" id="MF_00172">
    <property type="entry name" value="Meth_synth"/>
    <property type="match status" value="1"/>
</dbReference>
<feature type="domain" description="Cobalamin-independent methionine synthase MetE C-terminal/archaeal" evidence="15">
    <location>
        <begin position="430"/>
        <end position="752"/>
    </location>
</feature>
<dbReference type="InterPro" id="IPR038071">
    <property type="entry name" value="UROD/MetE-like_sf"/>
</dbReference>
<feature type="binding site" evidence="13">
    <location>
        <position position="645"/>
    </location>
    <ligand>
        <name>Zn(2+)</name>
        <dbReference type="ChEBI" id="CHEBI:29105"/>
        <label>1</label>
        <note>catalytic</note>
    </ligand>
</feature>
<name>A0A433SEX1_9BURK</name>
<dbReference type="NCBIfam" id="TIGR01371">
    <property type="entry name" value="met_syn_B12ind"/>
    <property type="match status" value="1"/>
</dbReference>
<organism evidence="17 18">
    <name type="scientific">Saezia sanguinis</name>
    <dbReference type="NCBI Taxonomy" id="1965230"/>
    <lineage>
        <taxon>Bacteria</taxon>
        <taxon>Pseudomonadati</taxon>
        <taxon>Pseudomonadota</taxon>
        <taxon>Betaproteobacteria</taxon>
        <taxon>Burkholderiales</taxon>
        <taxon>Saeziaceae</taxon>
        <taxon>Saezia</taxon>
    </lineage>
</organism>
<dbReference type="UniPathway" id="UPA00051">
    <property type="reaction ID" value="UER00082"/>
</dbReference>
<sequence length="760" mass="85324">MAKTHSLGFPRVGRMRELKFALEDYWAGKAELKTLEDTAQKIRQYNWGVQKGLDFVPAGEFCYYDHMLDMSTRLGVIPERYVADESAVTTYFRMARGRAPGGKDVAAQEMTKWFNTNYHYLVPELKKDQKFTLNIADQLAQIRAAKAAGVNVKPVLVGPVTFLALAKQRDAGENSEARLAHLPALLQAYAQWLKALADEGIEWVQLDEPILVTDLTAAWQQALQQAYAELSKAPVKILLATYFGTLGKNLDTAVKLPMDGLHIDAVAGRAQLDDVQKLWPQDKVLSVGIVNGRNIWRTNLRQAVETLQPIAKVRGDKLWVAPSCSLLHSPVDLTSEESLDGEVKSWLAFAVQKVGEVAVIAKALNQGVDAVKAELDDSDAVVKSRQTSKRIHHDAVAKRIAAVTEADYKRKSPFSERIQKQQAQLKLPMFATTTIGSFPQTPEIRALRRDWRASKLSDADYTKAIQAEIKLVVDEQEALGLDVLVHGEPERNDMVEYFGELLEGFAFTRFGWVQSYGSRCVKPPIIFGDVYRPKAMTVEWTSYAQSLTKKPMKGMLTGPITILGWSFPRDDLAPSQICQQIALALSDEVLDLEKAGIKVIQIDEPAFRELLPLKKEDQPAYLKWAVESFRLSNSAVADETQIHTHMCYSEFNEIIEPIAALDADVITIETSRSDNELLEVFRKFKYPNDIGPGVYDIHSPRVPTVQDMEQLIERAVNYIPAKQVWVNPDCGLKTRRWEEVRPALKNMVEAAHHLRAKFKA</sequence>
<feature type="binding site" evidence="11">
    <location>
        <position position="488"/>
    </location>
    <ligand>
        <name>L-homocysteine</name>
        <dbReference type="ChEBI" id="CHEBI:58199"/>
    </ligand>
</feature>
<keyword evidence="8 11" id="KW-0677">Repeat</keyword>
<keyword evidence="9 11" id="KW-0862">Zinc</keyword>
<evidence type="ECO:0000256" key="14">
    <source>
        <dbReference type="PIRSR" id="PIRSR000382-3"/>
    </source>
</evidence>
<comment type="catalytic activity">
    <reaction evidence="11">
        <text>5-methyltetrahydropteroyltri-L-glutamate + L-homocysteine = tetrahydropteroyltri-L-glutamate + L-methionine</text>
        <dbReference type="Rhea" id="RHEA:21196"/>
        <dbReference type="ChEBI" id="CHEBI:57844"/>
        <dbReference type="ChEBI" id="CHEBI:58140"/>
        <dbReference type="ChEBI" id="CHEBI:58199"/>
        <dbReference type="ChEBI" id="CHEBI:58207"/>
        <dbReference type="EC" id="2.1.1.14"/>
    </reaction>
</comment>
<dbReference type="NCBIfam" id="NF003556">
    <property type="entry name" value="PRK05222.1"/>
    <property type="match status" value="1"/>
</dbReference>
<proteinExistence type="inferred from homology"/>
<dbReference type="InterPro" id="IPR013215">
    <property type="entry name" value="Cbl-indep_Met_Synth_N"/>
</dbReference>
<feature type="binding site" evidence="11">
    <location>
        <position position="730"/>
    </location>
    <ligand>
        <name>Zn(2+)</name>
        <dbReference type="ChEBI" id="CHEBI:29105"/>
        <note>catalytic</note>
    </ligand>
</feature>
<evidence type="ECO:0000256" key="11">
    <source>
        <dbReference type="HAMAP-Rule" id="MF_00172"/>
    </source>
</evidence>
<feature type="binding site" evidence="11 12">
    <location>
        <begin position="519"/>
        <end position="520"/>
    </location>
    <ligand>
        <name>5-methyltetrahydropteroyltri-L-glutamate</name>
        <dbReference type="ChEBI" id="CHEBI:58207"/>
    </ligand>
</feature>
<evidence type="ECO:0000256" key="6">
    <source>
        <dbReference type="ARBA" id="ARBA00022679"/>
    </source>
</evidence>
<dbReference type="PANTHER" id="PTHR30519">
    <property type="entry name" value="5-METHYLTETRAHYDROPTEROYLTRIGLUTAMATE--HOMOCYSTEINE METHYLTRANSFERASE"/>
    <property type="match status" value="1"/>
</dbReference>
<evidence type="ECO:0000256" key="8">
    <source>
        <dbReference type="ARBA" id="ARBA00022737"/>
    </source>
</evidence>
<dbReference type="EC" id="2.1.1.14" evidence="11"/>
<dbReference type="CDD" id="cd03311">
    <property type="entry name" value="CIMS_C_terminal_like"/>
    <property type="match status" value="1"/>
</dbReference>
<feature type="binding site" evidence="11">
    <location>
        <position position="112"/>
    </location>
    <ligand>
        <name>5-methyltetrahydropteroyltri-L-glutamate</name>
        <dbReference type="ChEBI" id="CHEBI:58207"/>
    </ligand>
</feature>
<dbReference type="GO" id="GO:0032259">
    <property type="term" value="P:methylation"/>
    <property type="evidence" value="ECO:0007669"/>
    <property type="project" value="UniProtKB-KW"/>
</dbReference>
<feature type="binding site" evidence="11 12">
    <location>
        <begin position="435"/>
        <end position="437"/>
    </location>
    <ligand>
        <name>L-homocysteine</name>
        <dbReference type="ChEBI" id="CHEBI:58199"/>
    </ligand>
</feature>
<feature type="binding site" evidence="11">
    <location>
        <begin position="16"/>
        <end position="19"/>
    </location>
    <ligand>
        <name>5-methyltetrahydropteroyltri-L-glutamate</name>
        <dbReference type="ChEBI" id="CHEBI:58207"/>
    </ligand>
</feature>
<comment type="cofactor">
    <cofactor evidence="11">
        <name>Zn(2+)</name>
        <dbReference type="ChEBI" id="CHEBI:29105"/>
    </cofactor>
    <text evidence="11">Binds 1 zinc ion per subunit.</text>
</comment>
<comment type="pathway">
    <text evidence="2 11">Amino-acid biosynthesis; L-methionine biosynthesis via de novo pathway; L-methionine from L-homocysteine (MetE route): step 1/1.</text>
</comment>
<keyword evidence="10 11" id="KW-0486">Methionine biosynthesis</keyword>
<keyword evidence="7 11" id="KW-0479">Metal-binding</keyword>
<evidence type="ECO:0000256" key="7">
    <source>
        <dbReference type="ARBA" id="ARBA00022723"/>
    </source>
</evidence>
<feature type="binding site" evidence="13">
    <location>
        <position position="647"/>
    </location>
    <ligand>
        <name>Zn(2+)</name>
        <dbReference type="ChEBI" id="CHEBI:29105"/>
        <label>1</label>
        <note>catalytic</note>
    </ligand>
</feature>
<feature type="binding site" evidence="11">
    <location>
        <position position="669"/>
    </location>
    <ligand>
        <name>Zn(2+)</name>
        <dbReference type="ChEBI" id="CHEBI:29105"/>
        <note>catalytic</note>
    </ligand>
</feature>
<feature type="binding site" evidence="11">
    <location>
        <position position="647"/>
    </location>
    <ligand>
        <name>Zn(2+)</name>
        <dbReference type="ChEBI" id="CHEBI:29105"/>
        <note>catalytic</note>
    </ligand>
</feature>
<evidence type="ECO:0000256" key="2">
    <source>
        <dbReference type="ARBA" id="ARBA00004681"/>
    </source>
</evidence>
<dbReference type="GO" id="GO:0008270">
    <property type="term" value="F:zinc ion binding"/>
    <property type="evidence" value="ECO:0007669"/>
    <property type="project" value="InterPro"/>
</dbReference>
<keyword evidence="6 11" id="KW-0808">Transferase</keyword>
<dbReference type="CDD" id="cd03312">
    <property type="entry name" value="CIMS_N_terminal_like"/>
    <property type="match status" value="1"/>
</dbReference>
<feature type="active site" description="Proton donor" evidence="11 14">
    <location>
        <position position="698"/>
    </location>
</feature>
<protein>
    <recommendedName>
        <fullName evidence="11">5-methyltetrahydropteroyltriglutamate--homocysteine methyltransferase</fullName>
        <ecNumber evidence="11">2.1.1.14</ecNumber>
    </recommendedName>
    <alternativeName>
        <fullName evidence="11">Cobalamin-independent methionine synthase</fullName>
    </alternativeName>
    <alternativeName>
        <fullName evidence="11">Methionine synthase, vitamin-B12 independent isozyme</fullName>
    </alternativeName>
</protein>
<dbReference type="FunFam" id="3.20.20.210:FF:000003">
    <property type="entry name" value="5-methyltetrahydropteroyltriglutamate--homocysteine methyltransferase"/>
    <property type="match status" value="1"/>
</dbReference>
<evidence type="ECO:0000259" key="15">
    <source>
        <dbReference type="Pfam" id="PF01717"/>
    </source>
</evidence>
<evidence type="ECO:0000256" key="5">
    <source>
        <dbReference type="ARBA" id="ARBA00022605"/>
    </source>
</evidence>
<comment type="function">
    <text evidence="1 11">Catalyzes the transfer of a methyl group from 5-methyltetrahydrofolate to homocysteine resulting in methionine formation.</text>
</comment>
<keyword evidence="5 11" id="KW-0028">Amino-acid biosynthesis</keyword>
<accession>A0A433SEX1</accession>
<evidence type="ECO:0000256" key="13">
    <source>
        <dbReference type="PIRSR" id="PIRSR000382-2"/>
    </source>
</evidence>